<proteinExistence type="predicted"/>
<dbReference type="Gene3D" id="3.40.50.11700">
    <property type="match status" value="1"/>
</dbReference>
<dbReference type="InterPro" id="IPR025246">
    <property type="entry name" value="IS30-like_HTH"/>
</dbReference>
<dbReference type="AlphaFoldDB" id="A0A7C2P4Z7"/>
<gene>
    <name evidence="3" type="ORF">ENQ77_06780</name>
</gene>
<dbReference type="NCBIfam" id="TIGR01884">
    <property type="entry name" value="cas_HTH"/>
    <property type="match status" value="1"/>
</dbReference>
<dbReference type="GO" id="GO:0003677">
    <property type="term" value="F:DNA binding"/>
    <property type="evidence" value="ECO:0007669"/>
    <property type="project" value="UniProtKB-KW"/>
</dbReference>
<protein>
    <submittedName>
        <fullName evidence="3">CRISPR locus-related DNA-binding protein</fullName>
    </submittedName>
</protein>
<dbReference type="InterPro" id="IPR054588">
    <property type="entry name" value="Csa3_N"/>
</dbReference>
<evidence type="ECO:0000313" key="3">
    <source>
        <dbReference type="EMBL" id="HEN28334.1"/>
    </source>
</evidence>
<evidence type="ECO:0000259" key="1">
    <source>
        <dbReference type="Pfam" id="PF13936"/>
    </source>
</evidence>
<dbReference type="InterPro" id="IPR010163">
    <property type="entry name" value="Csa3"/>
</dbReference>
<dbReference type="InterPro" id="IPR036388">
    <property type="entry name" value="WH-like_DNA-bd_sf"/>
</dbReference>
<dbReference type="Pfam" id="PF13936">
    <property type="entry name" value="HTH_38"/>
    <property type="match status" value="1"/>
</dbReference>
<dbReference type="Gene3D" id="1.10.10.10">
    <property type="entry name" value="Winged helix-like DNA-binding domain superfamily/Winged helix DNA-binding domain"/>
    <property type="match status" value="1"/>
</dbReference>
<name>A0A7C2P4Z7_UNCW3</name>
<keyword evidence="3" id="KW-0238">DNA-binding</keyword>
<accession>A0A7C2P4Z7</accession>
<dbReference type="Pfam" id="PF22662">
    <property type="entry name" value="Csa3_N"/>
    <property type="match status" value="1"/>
</dbReference>
<feature type="domain" description="Transposase IS30-like HTH" evidence="1">
    <location>
        <begin position="156"/>
        <end position="185"/>
    </location>
</feature>
<sequence length="225" mass="25045">MLVVFPVGFDEKFIVRALVRKREDHDGLGRGDKLIAVVPEGYEKEQKTVNAINSIKSIASPIVGEENFLILEVPTNNEDIILKIKKAIEKNLTTDRTIIAVLSGGMRPLIVATLLAIIGIKDTRTRVESDFENLSGYISVELGPFLAPYNRRWVKILCGLLEGKSIRAVAKELGVSPATITNELKEITKYHLVKPEQPNMRTPKYLVTPAGKTYLKIMESDCVET</sequence>
<reference evidence="3" key="1">
    <citation type="journal article" date="2020" name="mSystems">
        <title>Genome- and Community-Level Interaction Insights into Carbon Utilization and Element Cycling Functions of Hydrothermarchaeota in Hydrothermal Sediment.</title>
        <authorList>
            <person name="Zhou Z."/>
            <person name="Liu Y."/>
            <person name="Xu W."/>
            <person name="Pan J."/>
            <person name="Luo Z.H."/>
            <person name="Li M."/>
        </authorList>
    </citation>
    <scope>NUCLEOTIDE SEQUENCE [LARGE SCALE GENOMIC DNA]</scope>
    <source>
        <strain evidence="3">SpSt-34</strain>
    </source>
</reference>
<dbReference type="SUPFAM" id="SSF46785">
    <property type="entry name" value="Winged helix' DNA-binding domain"/>
    <property type="match status" value="1"/>
</dbReference>
<comment type="caution">
    <text evidence="3">The sequence shown here is derived from an EMBL/GenBank/DDBJ whole genome shotgun (WGS) entry which is preliminary data.</text>
</comment>
<dbReference type="EMBL" id="DSOL01000194">
    <property type="protein sequence ID" value="HEN28334.1"/>
    <property type="molecule type" value="Genomic_DNA"/>
</dbReference>
<dbReference type="InterPro" id="IPR036390">
    <property type="entry name" value="WH_DNA-bd_sf"/>
</dbReference>
<feature type="domain" description="Csa3 N-terminal" evidence="2">
    <location>
        <begin position="2"/>
        <end position="121"/>
    </location>
</feature>
<organism evidence="3">
    <name type="scientific">candidate division WOR-3 bacterium</name>
    <dbReference type="NCBI Taxonomy" id="2052148"/>
    <lineage>
        <taxon>Bacteria</taxon>
        <taxon>Bacteria division WOR-3</taxon>
    </lineage>
</organism>
<evidence type="ECO:0000259" key="2">
    <source>
        <dbReference type="Pfam" id="PF22662"/>
    </source>
</evidence>